<feature type="transmembrane region" description="Helical" evidence="1">
    <location>
        <begin position="72"/>
        <end position="93"/>
    </location>
</feature>
<proteinExistence type="inferred from homology"/>
<organism evidence="2 3">
    <name type="scientific">Acacia crassicarpa</name>
    <name type="common">northern wattle</name>
    <dbReference type="NCBI Taxonomy" id="499986"/>
    <lineage>
        <taxon>Eukaryota</taxon>
        <taxon>Viridiplantae</taxon>
        <taxon>Streptophyta</taxon>
        <taxon>Embryophyta</taxon>
        <taxon>Tracheophyta</taxon>
        <taxon>Spermatophyta</taxon>
        <taxon>Magnoliopsida</taxon>
        <taxon>eudicotyledons</taxon>
        <taxon>Gunneridae</taxon>
        <taxon>Pentapetalae</taxon>
        <taxon>rosids</taxon>
        <taxon>fabids</taxon>
        <taxon>Fabales</taxon>
        <taxon>Fabaceae</taxon>
        <taxon>Caesalpinioideae</taxon>
        <taxon>mimosoid clade</taxon>
        <taxon>Acacieae</taxon>
        <taxon>Acacia</taxon>
    </lineage>
</organism>
<dbReference type="PANTHER" id="PTHR12300:SF99">
    <property type="entry name" value="HVA22-LIKE PROTEIN F"/>
    <property type="match status" value="1"/>
</dbReference>
<evidence type="ECO:0000313" key="3">
    <source>
        <dbReference type="Proteomes" id="UP001293593"/>
    </source>
</evidence>
<dbReference type="Pfam" id="PF03134">
    <property type="entry name" value="TB2_DP1_HVA22"/>
    <property type="match status" value="1"/>
</dbReference>
<accession>A0AAE1JQW9</accession>
<dbReference type="Proteomes" id="UP001293593">
    <property type="component" value="Unassembled WGS sequence"/>
</dbReference>
<reference evidence="2" key="1">
    <citation type="submission" date="2023-10" db="EMBL/GenBank/DDBJ databases">
        <title>Chromosome-level genome of the transformable northern wattle, Acacia crassicarpa.</title>
        <authorList>
            <person name="Massaro I."/>
            <person name="Sinha N.R."/>
            <person name="Poethig S."/>
            <person name="Leichty A.R."/>
        </authorList>
    </citation>
    <scope>NUCLEOTIDE SEQUENCE</scope>
    <source>
        <strain evidence="2">Acra3RX</strain>
        <tissue evidence="2">Leaf</tissue>
    </source>
</reference>
<keyword evidence="3" id="KW-1185">Reference proteome</keyword>
<keyword evidence="1" id="KW-1133">Transmembrane helix</keyword>
<protein>
    <recommendedName>
        <fullName evidence="1">HVA22-like protein</fullName>
    </recommendedName>
</protein>
<name>A0AAE1JQW9_9FABA</name>
<dbReference type="InterPro" id="IPR004345">
    <property type="entry name" value="TB2_DP1_HVA22"/>
</dbReference>
<feature type="transmembrane region" description="Helical" evidence="1">
    <location>
        <begin position="47"/>
        <end position="66"/>
    </location>
</feature>
<dbReference type="PANTHER" id="PTHR12300">
    <property type="entry name" value="HVA22-LIKE PROTEINS"/>
    <property type="match status" value="1"/>
</dbReference>
<comment type="similarity">
    <text evidence="1">Belongs to the DP1 family.</text>
</comment>
<evidence type="ECO:0000256" key="1">
    <source>
        <dbReference type="RuleBase" id="RU362006"/>
    </source>
</evidence>
<comment type="caution">
    <text evidence="2">The sequence shown here is derived from an EMBL/GenBank/DDBJ whole genome shotgun (WGS) entry which is preliminary data.</text>
</comment>
<comment type="subcellular location">
    <subcellularLocation>
        <location evidence="1">Membrane</location>
        <topology evidence="1">Multi-pass membrane protein</topology>
    </subcellularLocation>
</comment>
<gene>
    <name evidence="2" type="ORF">QN277_018597</name>
</gene>
<dbReference type="EMBL" id="JAWXYG010000004">
    <property type="protein sequence ID" value="KAK4275532.1"/>
    <property type="molecule type" value="Genomic_DNA"/>
</dbReference>
<feature type="transmembrane region" description="Helical" evidence="1">
    <location>
        <begin position="6"/>
        <end position="26"/>
    </location>
</feature>
<keyword evidence="1" id="KW-0472">Membrane</keyword>
<keyword evidence="1" id="KW-0812">Transmembrane</keyword>
<sequence length="159" mass="18592">MGILATMARTIDTLVGPGVMLLYPLLASMKSIESPNTLDDQQWLTYWVLYSFITLFELFCHELLSWVPIWPYVKLVFCLWLVLPMFNGAAYIYDNYVRPYTKNMATFGINNSNYAEHHKKVLQMMSFDVRKSVESYIQKYGPDAFERVIKTAEKEARKH</sequence>
<dbReference type="AlphaFoldDB" id="A0AAE1JQW9"/>
<evidence type="ECO:0000313" key="2">
    <source>
        <dbReference type="EMBL" id="KAK4275532.1"/>
    </source>
</evidence>
<dbReference type="GO" id="GO:0016020">
    <property type="term" value="C:membrane"/>
    <property type="evidence" value="ECO:0007669"/>
    <property type="project" value="UniProtKB-SubCell"/>
</dbReference>